<feature type="transmembrane region" description="Helical" evidence="3">
    <location>
        <begin position="1834"/>
        <end position="1853"/>
    </location>
</feature>
<keyword evidence="7" id="KW-0378">Hydrolase</keyword>
<dbReference type="InterPro" id="IPR036116">
    <property type="entry name" value="FN3_sf"/>
</dbReference>
<evidence type="ECO:0000259" key="5">
    <source>
        <dbReference type="PROSITE" id="PS50853"/>
    </source>
</evidence>
<dbReference type="SUPFAM" id="SSF49785">
    <property type="entry name" value="Galactose-binding domain-like"/>
    <property type="match status" value="1"/>
</dbReference>
<dbReference type="InterPro" id="IPR011013">
    <property type="entry name" value="Gal_mutarotase_sf_dom"/>
</dbReference>
<dbReference type="eggNOG" id="COG1196">
    <property type="taxonomic scope" value="Bacteria"/>
</dbReference>
<feature type="compositionally biased region" description="Gly residues" evidence="2">
    <location>
        <begin position="1794"/>
        <end position="1805"/>
    </location>
</feature>
<dbReference type="InterPro" id="IPR003961">
    <property type="entry name" value="FN3_dom"/>
</dbReference>
<dbReference type="PROSITE" id="PS50022">
    <property type="entry name" value="FA58C_3"/>
    <property type="match status" value="1"/>
</dbReference>
<dbReference type="Gene3D" id="2.60.40.1180">
    <property type="entry name" value="Golgi alpha-mannosidase II"/>
    <property type="match status" value="2"/>
</dbReference>
<feature type="region of interest" description="Disordered" evidence="2">
    <location>
        <begin position="1789"/>
        <end position="1812"/>
    </location>
</feature>
<evidence type="ECO:0000313" key="7">
    <source>
        <dbReference type="EMBL" id="EOL43605.1"/>
    </source>
</evidence>
<dbReference type="InterPro" id="IPR002105">
    <property type="entry name" value="Dockerin_1_rpt"/>
</dbReference>
<evidence type="ECO:0000256" key="3">
    <source>
        <dbReference type="SAM" id="Phobius"/>
    </source>
</evidence>
<dbReference type="InterPro" id="IPR008979">
    <property type="entry name" value="Galactose-bd-like_sf"/>
</dbReference>
<feature type="domain" description="F5/8 type C" evidence="4">
    <location>
        <begin position="970"/>
        <end position="1078"/>
    </location>
</feature>
<feature type="domain" description="Fibronectin type-III" evidence="5">
    <location>
        <begin position="898"/>
        <end position="981"/>
    </location>
</feature>
<dbReference type="CDD" id="cd14254">
    <property type="entry name" value="Dockerin_II"/>
    <property type="match status" value="1"/>
</dbReference>
<dbReference type="InterPro" id="IPR033403">
    <property type="entry name" value="DUF5110"/>
</dbReference>
<dbReference type="Gene3D" id="1.10.1330.10">
    <property type="entry name" value="Dockerin domain"/>
    <property type="match status" value="1"/>
</dbReference>
<dbReference type="GO" id="GO:0004553">
    <property type="term" value="F:hydrolase activity, hydrolyzing O-glycosyl compounds"/>
    <property type="evidence" value="ECO:0007669"/>
    <property type="project" value="InterPro"/>
</dbReference>
<evidence type="ECO:0000259" key="6">
    <source>
        <dbReference type="PROSITE" id="PS51766"/>
    </source>
</evidence>
<evidence type="ECO:0000259" key="4">
    <source>
        <dbReference type="PROSITE" id="PS50022"/>
    </source>
</evidence>
<dbReference type="InterPro" id="IPR025887">
    <property type="entry name" value="Glyco_hydro_31_N_dom"/>
</dbReference>
<dbReference type="Gene3D" id="2.60.40.10">
    <property type="entry name" value="Immunoglobulins"/>
    <property type="match status" value="1"/>
</dbReference>
<dbReference type="InterPro" id="IPR017853">
    <property type="entry name" value="GH"/>
</dbReference>
<dbReference type="Pfam" id="PF00404">
    <property type="entry name" value="Dockerin_1"/>
    <property type="match status" value="1"/>
</dbReference>
<dbReference type="InterPro" id="IPR000322">
    <property type="entry name" value="Glyco_hydro_31_TIM"/>
</dbReference>
<dbReference type="OrthoDB" id="176168at2"/>
<dbReference type="InterPro" id="IPR013783">
    <property type="entry name" value="Ig-like_fold"/>
</dbReference>
<dbReference type="InterPro" id="IPR051816">
    <property type="entry name" value="Glycosyl_Hydrolase_31"/>
</dbReference>
<dbReference type="Gene3D" id="2.60.120.260">
    <property type="entry name" value="Galactose-binding domain-like"/>
    <property type="match status" value="1"/>
</dbReference>
<dbReference type="STRING" id="317735.RU98_GL000109"/>
<dbReference type="SUPFAM" id="SSF51011">
    <property type="entry name" value="Glycosyl hydrolase domain"/>
    <property type="match status" value="1"/>
</dbReference>
<dbReference type="Pfam" id="PF00754">
    <property type="entry name" value="F5_F8_type_C"/>
    <property type="match status" value="1"/>
</dbReference>
<comment type="caution">
    <text evidence="7">The sequence shown here is derived from an EMBL/GenBank/DDBJ whole genome shotgun (WGS) entry which is preliminary data.</text>
</comment>
<keyword evidence="3" id="KW-1133">Transmembrane helix</keyword>
<dbReference type="PANTHER" id="PTHR43863:SF2">
    <property type="entry name" value="MALTASE-GLUCOAMYLASE"/>
    <property type="match status" value="1"/>
</dbReference>
<gene>
    <name evidence="7" type="ORF">UC7_02935</name>
</gene>
<dbReference type="CDD" id="cd14752">
    <property type="entry name" value="GH31_N"/>
    <property type="match status" value="1"/>
</dbReference>
<dbReference type="Proteomes" id="UP000013840">
    <property type="component" value="Unassembled WGS sequence"/>
</dbReference>
<evidence type="ECO:0000256" key="2">
    <source>
        <dbReference type="SAM" id="MobiDB-lite"/>
    </source>
</evidence>
<keyword evidence="3" id="KW-0472">Membrane</keyword>
<dbReference type="EMBL" id="AJAU01000022">
    <property type="protein sequence ID" value="EOL43605.1"/>
    <property type="molecule type" value="Genomic_DNA"/>
</dbReference>
<name>R3WP42_9ENTE</name>
<dbReference type="CDD" id="cd00063">
    <property type="entry name" value="FN3"/>
    <property type="match status" value="1"/>
</dbReference>
<dbReference type="PANTHER" id="PTHR43863">
    <property type="entry name" value="HYDROLASE, PUTATIVE (AFU_ORTHOLOGUE AFUA_1G03140)-RELATED"/>
    <property type="match status" value="1"/>
</dbReference>
<dbReference type="PATRIC" id="fig|1158612.3.peg.2901"/>
<dbReference type="PROSITE" id="PS51766">
    <property type="entry name" value="DOCKERIN"/>
    <property type="match status" value="1"/>
</dbReference>
<dbReference type="CDD" id="cd06596">
    <property type="entry name" value="GH31_CPE1046"/>
    <property type="match status" value="1"/>
</dbReference>
<dbReference type="SUPFAM" id="SSF63446">
    <property type="entry name" value="Type I dockerin domain"/>
    <property type="match status" value="1"/>
</dbReference>
<dbReference type="SUPFAM" id="SSF49265">
    <property type="entry name" value="Fibronectin type III"/>
    <property type="match status" value="1"/>
</dbReference>
<feature type="region of interest" description="Disordered" evidence="2">
    <location>
        <begin position="749"/>
        <end position="770"/>
    </location>
</feature>
<dbReference type="InterPro" id="IPR048395">
    <property type="entry name" value="Glyco_hydro_31_C"/>
</dbReference>
<proteinExistence type="inferred from homology"/>
<dbReference type="PROSITE" id="PS50853">
    <property type="entry name" value="FN3"/>
    <property type="match status" value="1"/>
</dbReference>
<feature type="domain" description="Dockerin" evidence="6">
    <location>
        <begin position="1129"/>
        <end position="1198"/>
    </location>
</feature>
<dbReference type="GO" id="GO:0000272">
    <property type="term" value="P:polysaccharide catabolic process"/>
    <property type="evidence" value="ECO:0007669"/>
    <property type="project" value="InterPro"/>
</dbReference>
<dbReference type="Pfam" id="PF07554">
    <property type="entry name" value="FIVAR"/>
    <property type="match status" value="6"/>
</dbReference>
<dbReference type="InterPro" id="IPR000421">
    <property type="entry name" value="FA58C"/>
</dbReference>
<dbReference type="InterPro" id="IPR036439">
    <property type="entry name" value="Dockerin_dom_sf"/>
</dbReference>
<dbReference type="Gene3D" id="3.20.20.80">
    <property type="entry name" value="Glycosidases"/>
    <property type="match status" value="1"/>
</dbReference>
<dbReference type="Gene3D" id="1.20.1270.90">
    <property type="entry name" value="AF1782-like"/>
    <property type="match status" value="6"/>
</dbReference>
<dbReference type="InterPro" id="IPR018247">
    <property type="entry name" value="EF_Hand_1_Ca_BS"/>
</dbReference>
<evidence type="ECO:0000256" key="1">
    <source>
        <dbReference type="ARBA" id="ARBA00007806"/>
    </source>
</evidence>
<dbReference type="SUPFAM" id="SSF51445">
    <property type="entry name" value="(Trans)glycosidases"/>
    <property type="match status" value="1"/>
</dbReference>
<keyword evidence="8" id="KW-1185">Reference proteome</keyword>
<dbReference type="Pfam" id="PF01055">
    <property type="entry name" value="Glyco_hydro_31_2nd"/>
    <property type="match status" value="1"/>
</dbReference>
<dbReference type="InterPro" id="IPR016134">
    <property type="entry name" value="Dockerin_dom"/>
</dbReference>
<dbReference type="PROSITE" id="PS00448">
    <property type="entry name" value="CLOS_CELLULOSOME_RPT"/>
    <property type="match status" value="1"/>
</dbReference>
<dbReference type="Gene3D" id="2.60.40.1760">
    <property type="entry name" value="glycosyl hydrolase (family 31)"/>
    <property type="match status" value="1"/>
</dbReference>
<accession>R3WP42</accession>
<dbReference type="RefSeq" id="WP_010773014.1">
    <property type="nucleotide sequence ID" value="NZ_KB946335.1"/>
</dbReference>
<evidence type="ECO:0000313" key="8">
    <source>
        <dbReference type="Proteomes" id="UP000013840"/>
    </source>
</evidence>
<comment type="similarity">
    <text evidence="1">Belongs to the glycosyl hydrolase 31 family.</text>
</comment>
<feature type="compositionally biased region" description="Polar residues" evidence="2">
    <location>
        <begin position="749"/>
        <end position="766"/>
    </location>
</feature>
<dbReference type="InterPro" id="IPR013780">
    <property type="entry name" value="Glyco_hydro_b"/>
</dbReference>
<dbReference type="SUPFAM" id="SSF74650">
    <property type="entry name" value="Galactose mutarotase-like"/>
    <property type="match status" value="1"/>
</dbReference>
<dbReference type="Pfam" id="PF13802">
    <property type="entry name" value="Gal_mutarotas_2"/>
    <property type="match status" value="1"/>
</dbReference>
<organism evidence="7 8">
    <name type="scientific">Enterococcus caccae ATCC BAA-1240</name>
    <dbReference type="NCBI Taxonomy" id="1158612"/>
    <lineage>
        <taxon>Bacteria</taxon>
        <taxon>Bacillati</taxon>
        <taxon>Bacillota</taxon>
        <taxon>Bacilli</taxon>
        <taxon>Lactobacillales</taxon>
        <taxon>Enterococcaceae</taxon>
        <taxon>Enterococcus</taxon>
    </lineage>
</organism>
<dbReference type="GO" id="GO:0030246">
    <property type="term" value="F:carbohydrate binding"/>
    <property type="evidence" value="ECO:0007669"/>
    <property type="project" value="InterPro"/>
</dbReference>
<dbReference type="Pfam" id="PF21365">
    <property type="entry name" value="Glyco_hydro_31_3rd"/>
    <property type="match status" value="1"/>
</dbReference>
<dbReference type="PROSITE" id="PS00018">
    <property type="entry name" value="EF_HAND_1"/>
    <property type="match status" value="1"/>
</dbReference>
<protein>
    <submittedName>
        <fullName evidence="7">Glycosyl hydrolase</fullName>
    </submittedName>
</protein>
<sequence length="1860" mass="204563">MNKEQQVVNSSGKKRWLQVLLISSSVLALHSFVTMNPQTAAAQEQTAKETTTDLAESVGAIVSIEKSSENFVVTYASGEKAQVSILNDHVFRYHLDPIGKFAEYPTPNDPKHVAKITAKKMADYGTETFKQTSVTDSGEQFILENSGLKIIFTKATALMQVVDKQKNKTILEETAPLSFKNNKVTQTLKQNNQEQYFGGGTQNGRFTHKGTAIQIVNTNNWVDGGVASPNPFYWSTEGYGVVRNTWKPGTYDFGSHDPQTTTTTHDGVDFDAFYFFDGSSAGILKDYYELTGKATLMPEYGFYEAHLNAYNRDYWVKVADGTSGAVKFEDGNYYKEYQPGDLGNLKGTLESLNGEKNNYQFSARAVIDRYKKNDMPLGWFLPNDGYGAGYGQTDSLDGDVQNLKEFTDYANGNGVEVGLWTQSNLHPADPQKPKKGERDIEKEVSVAGVKALKTDVAWVGNGYSFGLNGVEDAANVFVKETDGAVRPMIVSLDGWAGTQRHAGIWTGDQTGGQWEYIRFHIPTYIGTSLSGQPNVGSDMDGIFGGKNKDVNIRDFQWKTFTPVQLNMDGWGSNPKTPFALDQETTDLNRAYLKLKSMMMPYNYSIAHEAVDGLPMVRAMSLEFPNESAAYTKDSQYQYMWGPNLLVAPIYNGNKDAEGKSVRDGIYLPDEKQVWVDLFTGEKYQGGRVLNGMKTPLWKVPVFVKDGGIIPMTNPNNNPTEIKRDQRTFLIYPNGPTSFEMYEDDGISTSYESGQSATTKISSQGPKSNEKGELTVTIEPTKGSYKGFVDERSTTLDLMASEAPESVTATIGGTQVTLKQAANKEDFSTGTNMYYFDKEFQVNSYLSKASGEKLNQSALSVKLDKQSVTTKDVQVTVKGFINKGTVDGGNTEVDDQLTIPANIAINEEKTTPSSLTVQWDKVTEATSYEVERDGTVFGNIQDSTATFDGFSFLTEHTFKVRTVGKSGVSKWSEPIKGITRDDPYKETIDQVKATSSLPEQPGEELKHLTDKDLSSGWHTNWSTGIANPNSGNFLTLKFDLGAEFQMDKIEYLPRENAGNGNILQLQYRISKDGVNWTEFSAPISWKQDALIKTIETKDQIYRFVEMKVLKSVGNFGSGREMLFYKQPGTEGILHGDITNDGVIDENDAMSYRNYTGLESIDSDFNGYVEKGDLNKNGVIDSYDIHYVLRQLDGGIDLPNTEEIAGGLVLSVVNENGKNTYLPGDSLSFTLKGQELKNINALSIRMSFDSSKFELVGQPTTTSATRQMANYSKYRKHSNDLENIYLVISNQGNKPLLNGAMDLITFKIKVKETTRAKRAAEKTEPQPLQFDMSQGLLVGQALQQAMLSDFSVTVNPTKEIDKTMLQEMVTLNQGRIEKEYTPETWSIFRPVLEKAVAILVNDQATQTEVDATVKNLEQAVNQLVKVPDVADKTALEKAIQEGAAKKPSEGNEFTKETKKVLDDALVAAQKIFAQEGATQAEIDKARQTLTEAITQVKEQAITVDKEVLKKRIAEAKAITPKEGFEFTEKTKAQLQQAIQLSETIVAKTDATKEEVTTILTTLNEAIAQLKEVPVTNKNPLQAVLKQASQVTPSEGHQFTADSLQTLQAAIVAAEKVLNNPFANQEMIDQTTTALTEAIKGLQEEPLVTDKTALKAILVQAKAVKPTAGKEFTPVTKARLTEVIEIGESVLSNVNARQEQIDTAEMTVKTALDGLVEQVIQTDKTKLMELIQQAETLKPKSGNQFTKDTQEALTEAIKQGKAVVNDPNATQAAVNKSFDTLSQMMKAMKEESTTSGNGTGAGTGGVIGQGSSKTGGVTGKTNAIGKLPKANEVVSPVWGISGLLIILSISLVKAFFKNKKNQN</sequence>
<dbReference type="Pfam" id="PF17137">
    <property type="entry name" value="DUF5110"/>
    <property type="match status" value="1"/>
</dbReference>
<keyword evidence="3" id="KW-0812">Transmembrane</keyword>
<dbReference type="eggNOG" id="COG1501">
    <property type="taxonomic scope" value="Bacteria"/>
</dbReference>
<reference evidence="7 8" key="1">
    <citation type="submission" date="2013-02" db="EMBL/GenBank/DDBJ databases">
        <title>The Genome Sequence of Enterococcus caccae BAA-1240.</title>
        <authorList>
            <consortium name="The Broad Institute Genome Sequencing Platform"/>
            <consortium name="The Broad Institute Genome Sequencing Center for Infectious Disease"/>
            <person name="Earl A.M."/>
            <person name="Gilmore M.S."/>
            <person name="Lebreton F."/>
            <person name="Walker B."/>
            <person name="Young S.K."/>
            <person name="Zeng Q."/>
            <person name="Gargeya S."/>
            <person name="Fitzgerald M."/>
            <person name="Haas B."/>
            <person name="Abouelleil A."/>
            <person name="Alvarado L."/>
            <person name="Arachchi H.M."/>
            <person name="Berlin A.M."/>
            <person name="Chapman S.B."/>
            <person name="Dewar J."/>
            <person name="Goldberg J."/>
            <person name="Griggs A."/>
            <person name="Gujja S."/>
            <person name="Hansen M."/>
            <person name="Howarth C."/>
            <person name="Imamovic A."/>
            <person name="Larimer J."/>
            <person name="McCowan C."/>
            <person name="Murphy C."/>
            <person name="Neiman D."/>
            <person name="Pearson M."/>
            <person name="Priest M."/>
            <person name="Roberts A."/>
            <person name="Saif S."/>
            <person name="Shea T."/>
            <person name="Sisk P."/>
            <person name="Sykes S."/>
            <person name="Wortman J."/>
            <person name="Nusbaum C."/>
            <person name="Birren B."/>
        </authorList>
    </citation>
    <scope>NUCLEOTIDE SEQUENCE [LARGE SCALE GENOMIC DNA]</scope>
    <source>
        <strain evidence="7 8">ATCC BAA-1240</strain>
    </source>
</reference>